<dbReference type="RefSeq" id="WP_087715066.1">
    <property type="nucleotide sequence ID" value="NZ_MWPH01000003.1"/>
</dbReference>
<evidence type="ECO:0000259" key="2">
    <source>
        <dbReference type="PROSITE" id="PS50110"/>
    </source>
</evidence>
<dbReference type="PANTHER" id="PTHR44520:SF2">
    <property type="entry name" value="RESPONSE REGULATOR RCP1"/>
    <property type="match status" value="1"/>
</dbReference>
<dbReference type="GO" id="GO:0000160">
    <property type="term" value="P:phosphorelay signal transduction system"/>
    <property type="evidence" value="ECO:0007669"/>
    <property type="project" value="InterPro"/>
</dbReference>
<feature type="domain" description="Response regulatory" evidence="2">
    <location>
        <begin position="11"/>
        <end position="138"/>
    </location>
</feature>
<dbReference type="Proteomes" id="UP000196084">
    <property type="component" value="Unassembled WGS sequence"/>
</dbReference>
<reference evidence="3 4" key="1">
    <citation type="submission" date="2017-02" db="EMBL/GenBank/DDBJ databases">
        <title>Natronthermophilus aegyptiacus gen. nov.,sp. nov., an aerobic, extremely halophilic alkalithermophilic archaeon isolated from the athalassohaline Wadi An Natrun, Egypt.</title>
        <authorList>
            <person name="Zhao B."/>
        </authorList>
    </citation>
    <scope>NUCLEOTIDE SEQUENCE [LARGE SCALE GENOMIC DNA]</scope>
    <source>
        <strain evidence="3 4">CGMCC 1.3597</strain>
    </source>
</reference>
<comment type="caution">
    <text evidence="3">The sequence shown here is derived from an EMBL/GenBank/DDBJ whole genome shotgun (WGS) entry which is preliminary data.</text>
</comment>
<dbReference type="Gene3D" id="3.40.50.2300">
    <property type="match status" value="1"/>
</dbReference>
<dbReference type="InterPro" id="IPR011006">
    <property type="entry name" value="CheY-like_superfamily"/>
</dbReference>
<dbReference type="PROSITE" id="PS50110">
    <property type="entry name" value="RESPONSE_REGULATORY"/>
    <property type="match status" value="1"/>
</dbReference>
<dbReference type="InterPro" id="IPR052893">
    <property type="entry name" value="TCS_response_regulator"/>
</dbReference>
<accession>A0A202E5A9</accession>
<organism evidence="3 4">
    <name type="scientific">Natronolimnobius baerhuensis</name>
    <dbReference type="NCBI Taxonomy" id="253108"/>
    <lineage>
        <taxon>Archaea</taxon>
        <taxon>Methanobacteriati</taxon>
        <taxon>Methanobacteriota</taxon>
        <taxon>Stenosarchaea group</taxon>
        <taxon>Halobacteria</taxon>
        <taxon>Halobacteriales</taxon>
        <taxon>Natrialbaceae</taxon>
        <taxon>Natronolimnobius</taxon>
    </lineage>
</organism>
<dbReference type="PANTHER" id="PTHR44520">
    <property type="entry name" value="RESPONSE REGULATOR RCP1-RELATED"/>
    <property type="match status" value="1"/>
</dbReference>
<protein>
    <submittedName>
        <fullName evidence="3">Response regulator</fullName>
    </submittedName>
</protein>
<proteinExistence type="predicted"/>
<gene>
    <name evidence="3" type="ORF">B2G88_13645</name>
</gene>
<dbReference type="SMART" id="SM00448">
    <property type="entry name" value="REC"/>
    <property type="match status" value="1"/>
</dbReference>
<dbReference type="InterPro" id="IPR001789">
    <property type="entry name" value="Sig_transdc_resp-reg_receiver"/>
</dbReference>
<sequence length="152" mass="16936">MSNLIPSEPVEILLIEDNPGDVRLTKEAFNSIETETTFHVVKDGEEAADYFHLREDEPGLSDDNPDLVLLDLNLPRIDGFRVLELLDTKLDYPPPPILVLSSSSAESDISESYKNAANAYLTKPDNLVEYNEMAGAIEEFWLETAHHPPAPS</sequence>
<evidence type="ECO:0000313" key="4">
    <source>
        <dbReference type="Proteomes" id="UP000196084"/>
    </source>
</evidence>
<evidence type="ECO:0000313" key="3">
    <source>
        <dbReference type="EMBL" id="OVE83483.1"/>
    </source>
</evidence>
<keyword evidence="4" id="KW-1185">Reference proteome</keyword>
<dbReference type="OrthoDB" id="9652at2157"/>
<dbReference type="SUPFAM" id="SSF52172">
    <property type="entry name" value="CheY-like"/>
    <property type="match status" value="1"/>
</dbReference>
<dbReference type="EMBL" id="MWPH01000003">
    <property type="protein sequence ID" value="OVE83483.1"/>
    <property type="molecule type" value="Genomic_DNA"/>
</dbReference>
<name>A0A202E5A9_9EURY</name>
<feature type="modified residue" description="4-aspartylphosphate" evidence="1">
    <location>
        <position position="71"/>
    </location>
</feature>
<dbReference type="Pfam" id="PF00072">
    <property type="entry name" value="Response_reg"/>
    <property type="match status" value="1"/>
</dbReference>
<evidence type="ECO:0000256" key="1">
    <source>
        <dbReference type="PROSITE-ProRule" id="PRU00169"/>
    </source>
</evidence>
<dbReference type="AlphaFoldDB" id="A0A202E5A9"/>
<keyword evidence="1" id="KW-0597">Phosphoprotein</keyword>